<dbReference type="Pfam" id="PF00724">
    <property type="entry name" value="Oxidored_FMN"/>
    <property type="match status" value="1"/>
</dbReference>
<dbReference type="GO" id="GO:0046872">
    <property type="term" value="F:metal ion binding"/>
    <property type="evidence" value="ECO:0007669"/>
    <property type="project" value="UniProtKB-KW"/>
</dbReference>
<evidence type="ECO:0000256" key="7">
    <source>
        <dbReference type="ARBA" id="ARBA00023002"/>
    </source>
</evidence>
<dbReference type="FunFam" id="3.50.50.60:FF:000113">
    <property type="entry name" value="NADPH-dependent 2,4-dienoyl-CoA reductase"/>
    <property type="match status" value="1"/>
</dbReference>
<evidence type="ECO:0000256" key="2">
    <source>
        <dbReference type="ARBA" id="ARBA00001966"/>
    </source>
</evidence>
<dbReference type="PANTHER" id="PTHR42917">
    <property type="entry name" value="2,4-DIENOYL-COA REDUCTASE"/>
    <property type="match status" value="1"/>
</dbReference>
<dbReference type="InterPro" id="IPR013785">
    <property type="entry name" value="Aldolase_TIM"/>
</dbReference>
<evidence type="ECO:0000256" key="5">
    <source>
        <dbReference type="ARBA" id="ARBA00022643"/>
    </source>
</evidence>
<sequence>MTAYPNLLAPLDLGFTTLKNRVLMGSMHTGLEETGDWNRVAEFYAARARGGVALMVTGGIGPNMEGSVLPGASMMTSAKDVENHSVVTDRVHEAGGRIAMQILHAGRYAYGPKCVGPSPVKSPISPFPPHELDEDGIEKQIADIVNAARLAQEAGYDGVEIMGSEGYFLNQFLVTHTNKRTDRWGGSYENRMRLPIEVVRRTREAVGRDFIIIYRLSMIDLVPNGSTHEEVVQLAQEIEKAGATILNTGIGWHEARIPTIATSVPRAAFAWVTKKLMGKVGIPVITSNRINTPDVAEEVLADGCADMVSMARPMLADADFVAKAEAGHADQIAPCIACNQACLDHTFSGKLTSCLVNPRACHETELVIEPAAAAKTVAIVGAGPAGLSTAVTAAQRGHKVTLFDKSEEIGGQLNMAKQVPGKEEFWGLVDWYRVMVADAGVTLELGREVSADDLTGFDEVVIATGVLPRDPAIPGQDRDNVLSYIDVLRHKKPVGQKVAVIGAGGIGFDVSEFLLEEGHSPATDLPAWMKEWGVADPAEHRAGLAPEGPQPAAPARQVTLLQRKAERHGKRLGKTTGWIHRATLKMKDVEFLGGVNYEKIDEEGLHVSFGEARENPTLVPADTIVLCAGQVSERSLADQLEERGITAHVIGGADVAAELDAKRAINQGTRLAAGL</sequence>
<evidence type="ECO:0000256" key="1">
    <source>
        <dbReference type="ARBA" id="ARBA00001917"/>
    </source>
</evidence>
<dbReference type="AlphaFoldDB" id="A0A9Q9HK73"/>
<dbReference type="FunFam" id="3.20.20.70:FF:000082">
    <property type="entry name" value="NADPH-dependent 2,4-dienoyl-CoA reductase"/>
    <property type="match status" value="1"/>
</dbReference>
<protein>
    <submittedName>
        <fullName evidence="12">NADPH-dependent 2,4-dienoyl-CoA reductase</fullName>
    </submittedName>
</protein>
<keyword evidence="4" id="KW-0285">Flavoprotein</keyword>
<keyword evidence="9" id="KW-0411">Iron-sulfur</keyword>
<dbReference type="Proteomes" id="UP001058713">
    <property type="component" value="Chromosome"/>
</dbReference>
<keyword evidence="5" id="KW-0288">FMN</keyword>
<gene>
    <name evidence="12" type="ORF">K3721_01910</name>
</gene>
<evidence type="ECO:0000256" key="4">
    <source>
        <dbReference type="ARBA" id="ARBA00022630"/>
    </source>
</evidence>
<comment type="cofactor">
    <cofactor evidence="1">
        <name>FMN</name>
        <dbReference type="ChEBI" id="CHEBI:58210"/>
    </cofactor>
</comment>
<dbReference type="SUPFAM" id="SSF51971">
    <property type="entry name" value="Nucleotide-binding domain"/>
    <property type="match status" value="1"/>
</dbReference>
<reference evidence="12" key="1">
    <citation type="submission" date="2021-08" db="EMBL/GenBank/DDBJ databases">
        <authorList>
            <person name="Nwanade C."/>
            <person name="Wang M."/>
            <person name="Masoudi A."/>
            <person name="Yu Z."/>
            <person name="Liu J."/>
        </authorList>
    </citation>
    <scope>NUCLEOTIDE SEQUENCE</scope>
    <source>
        <strain evidence="12">S122</strain>
    </source>
</reference>
<dbReference type="PANTHER" id="PTHR42917:SF2">
    <property type="entry name" value="2,4-DIENOYL-COA REDUCTASE [(2E)-ENOYL-COA-PRODUCING]"/>
    <property type="match status" value="1"/>
</dbReference>
<name>A0A9Q9HK73_LEICA</name>
<proteinExistence type="inferred from homology"/>
<dbReference type="Pfam" id="PF07992">
    <property type="entry name" value="Pyr_redox_2"/>
    <property type="match status" value="1"/>
</dbReference>
<dbReference type="SUPFAM" id="SSF51395">
    <property type="entry name" value="FMN-linked oxidoreductases"/>
    <property type="match status" value="1"/>
</dbReference>
<dbReference type="InterPro" id="IPR001155">
    <property type="entry name" value="OxRdtase_FMN_N"/>
</dbReference>
<comment type="similarity">
    <text evidence="3">In the N-terminal section; belongs to the NADH:flavin oxidoreductase/NADH oxidase family.</text>
</comment>
<dbReference type="GO" id="GO:0016491">
    <property type="term" value="F:oxidoreductase activity"/>
    <property type="evidence" value="ECO:0007669"/>
    <property type="project" value="UniProtKB-KW"/>
</dbReference>
<evidence type="ECO:0000256" key="3">
    <source>
        <dbReference type="ARBA" id="ARBA00011048"/>
    </source>
</evidence>
<evidence type="ECO:0000313" key="12">
    <source>
        <dbReference type="EMBL" id="UWQ54316.1"/>
    </source>
</evidence>
<dbReference type="SUPFAM" id="SSF51905">
    <property type="entry name" value="FAD/NAD(P)-binding domain"/>
    <property type="match status" value="1"/>
</dbReference>
<dbReference type="PRINTS" id="PR00368">
    <property type="entry name" value="FADPNR"/>
</dbReference>
<dbReference type="Gene3D" id="3.40.50.720">
    <property type="entry name" value="NAD(P)-binding Rossmann-like Domain"/>
    <property type="match status" value="1"/>
</dbReference>
<keyword evidence="7" id="KW-0560">Oxidoreductase</keyword>
<evidence type="ECO:0000259" key="10">
    <source>
        <dbReference type="Pfam" id="PF00724"/>
    </source>
</evidence>
<feature type="domain" description="FAD/NAD(P)-binding" evidence="11">
    <location>
        <begin position="376"/>
        <end position="646"/>
    </location>
</feature>
<keyword evidence="8" id="KW-0408">Iron</keyword>
<accession>A0A9Q9HK73</accession>
<dbReference type="RefSeq" id="WP_259971646.1">
    <property type="nucleotide sequence ID" value="NZ_CBDUNH010000002.1"/>
</dbReference>
<feature type="domain" description="NADH:flavin oxidoreductase/NADH oxidase N-terminal" evidence="10">
    <location>
        <begin position="7"/>
        <end position="330"/>
    </location>
</feature>
<comment type="cofactor">
    <cofactor evidence="2">
        <name>[4Fe-4S] cluster</name>
        <dbReference type="ChEBI" id="CHEBI:49883"/>
    </cofactor>
</comment>
<dbReference type="GO" id="GO:0051536">
    <property type="term" value="F:iron-sulfur cluster binding"/>
    <property type="evidence" value="ECO:0007669"/>
    <property type="project" value="UniProtKB-KW"/>
</dbReference>
<organism evidence="12 13">
    <name type="scientific">Leisingera caerulea</name>
    <name type="common">Phaeobacter caeruleus</name>
    <dbReference type="NCBI Taxonomy" id="506591"/>
    <lineage>
        <taxon>Bacteria</taxon>
        <taxon>Pseudomonadati</taxon>
        <taxon>Pseudomonadota</taxon>
        <taxon>Alphaproteobacteria</taxon>
        <taxon>Rhodobacterales</taxon>
        <taxon>Roseobacteraceae</taxon>
        <taxon>Leisingera</taxon>
    </lineage>
</organism>
<evidence type="ECO:0000259" key="11">
    <source>
        <dbReference type="Pfam" id="PF07992"/>
    </source>
</evidence>
<dbReference type="CDD" id="cd02930">
    <property type="entry name" value="DCR_FMN"/>
    <property type="match status" value="1"/>
</dbReference>
<evidence type="ECO:0000256" key="6">
    <source>
        <dbReference type="ARBA" id="ARBA00022723"/>
    </source>
</evidence>
<dbReference type="KEGG" id="lcae:K3721_01910"/>
<dbReference type="GO" id="GO:0010181">
    <property type="term" value="F:FMN binding"/>
    <property type="evidence" value="ECO:0007669"/>
    <property type="project" value="InterPro"/>
</dbReference>
<dbReference type="InterPro" id="IPR051793">
    <property type="entry name" value="NADH:flavin_oxidoreductase"/>
</dbReference>
<evidence type="ECO:0000256" key="8">
    <source>
        <dbReference type="ARBA" id="ARBA00023004"/>
    </source>
</evidence>
<dbReference type="Gene3D" id="3.50.50.60">
    <property type="entry name" value="FAD/NAD(P)-binding domain"/>
    <property type="match status" value="1"/>
</dbReference>
<dbReference type="EMBL" id="CP081070">
    <property type="protein sequence ID" value="UWQ54316.1"/>
    <property type="molecule type" value="Genomic_DNA"/>
</dbReference>
<evidence type="ECO:0000313" key="13">
    <source>
        <dbReference type="Proteomes" id="UP001058713"/>
    </source>
</evidence>
<evidence type="ECO:0000256" key="9">
    <source>
        <dbReference type="ARBA" id="ARBA00023014"/>
    </source>
</evidence>
<keyword evidence="6" id="KW-0479">Metal-binding</keyword>
<dbReference type="InterPro" id="IPR023753">
    <property type="entry name" value="FAD/NAD-binding_dom"/>
</dbReference>
<dbReference type="InterPro" id="IPR036188">
    <property type="entry name" value="FAD/NAD-bd_sf"/>
</dbReference>
<dbReference type="Gene3D" id="3.20.20.70">
    <property type="entry name" value="Aldolase class I"/>
    <property type="match status" value="1"/>
</dbReference>